<dbReference type="GO" id="GO:0005524">
    <property type="term" value="F:ATP binding"/>
    <property type="evidence" value="ECO:0007669"/>
    <property type="project" value="UniProtKB-KW"/>
</dbReference>
<dbReference type="Gene3D" id="3.40.50.10420">
    <property type="entry name" value="NagB/RpiA/CoA transferase-like"/>
    <property type="match status" value="1"/>
</dbReference>
<comment type="caution">
    <text evidence="6">The sequence shown here is derived from an EMBL/GenBank/DDBJ whole genome shotgun (WGS) entry which is preliminary data.</text>
</comment>
<dbReference type="GO" id="GO:0009396">
    <property type="term" value="P:folic acid-containing compound biosynthetic process"/>
    <property type="evidence" value="ECO:0007669"/>
    <property type="project" value="TreeGrafter"/>
</dbReference>
<sequence>MNKKEFRKELIKKRDALSLDYMKEASEKIAEHLYNLDLYRQSSNIFIFVSYKSEVDTHNIIKRALSEGKNIFIPVVDRETKTMKISRLKDFSQLSESYMGILEPRDEEIDIVDPEILDLIITPGLAFDKKGYRIGYGGGFYDKFFSSLKKKVTKLGIGFDLQYVESLPHEDYDIQIDYFLSEINLYTGGNKD</sequence>
<keyword evidence="5" id="KW-0479">Metal-binding</keyword>
<evidence type="ECO:0000256" key="5">
    <source>
        <dbReference type="RuleBase" id="RU361279"/>
    </source>
</evidence>
<dbReference type="GO" id="GO:0030272">
    <property type="term" value="F:5-formyltetrahydrofolate cyclo-ligase activity"/>
    <property type="evidence" value="ECO:0007669"/>
    <property type="project" value="UniProtKB-EC"/>
</dbReference>
<proteinExistence type="inferred from homology"/>
<comment type="cofactor">
    <cofactor evidence="5">
        <name>Mg(2+)</name>
        <dbReference type="ChEBI" id="CHEBI:18420"/>
    </cofactor>
</comment>
<dbReference type="RefSeq" id="WP_127724198.1">
    <property type="nucleotide sequence ID" value="NZ_RLIH01000004.1"/>
</dbReference>
<evidence type="ECO:0000313" key="6">
    <source>
        <dbReference type="EMBL" id="RVU55124.1"/>
    </source>
</evidence>
<dbReference type="InterPro" id="IPR037171">
    <property type="entry name" value="NagB/RpiA_transferase-like"/>
</dbReference>
<evidence type="ECO:0000256" key="4">
    <source>
        <dbReference type="PIRSR" id="PIRSR006806-1"/>
    </source>
</evidence>
<keyword evidence="5" id="KW-0460">Magnesium</keyword>
<dbReference type="PANTHER" id="PTHR23407:SF1">
    <property type="entry name" value="5-FORMYLTETRAHYDROFOLATE CYCLO-LIGASE"/>
    <property type="match status" value="1"/>
</dbReference>
<dbReference type="EC" id="6.3.3.2" evidence="5"/>
<comment type="catalytic activity">
    <reaction evidence="5">
        <text>(6S)-5-formyl-5,6,7,8-tetrahydrofolate + ATP = (6R)-5,10-methenyltetrahydrofolate + ADP + phosphate</text>
        <dbReference type="Rhea" id="RHEA:10488"/>
        <dbReference type="ChEBI" id="CHEBI:30616"/>
        <dbReference type="ChEBI" id="CHEBI:43474"/>
        <dbReference type="ChEBI" id="CHEBI:57455"/>
        <dbReference type="ChEBI" id="CHEBI:57457"/>
        <dbReference type="ChEBI" id="CHEBI:456216"/>
        <dbReference type="EC" id="6.3.3.2"/>
    </reaction>
</comment>
<name>A0A437S890_9FIRM</name>
<feature type="binding site" evidence="4">
    <location>
        <begin position="3"/>
        <end position="7"/>
    </location>
    <ligand>
        <name>ATP</name>
        <dbReference type="ChEBI" id="CHEBI:30616"/>
    </ligand>
</feature>
<feature type="binding site" evidence="4">
    <location>
        <position position="49"/>
    </location>
    <ligand>
        <name>substrate</name>
    </ligand>
</feature>
<feature type="binding site" evidence="4">
    <location>
        <begin position="133"/>
        <end position="141"/>
    </location>
    <ligand>
        <name>ATP</name>
        <dbReference type="ChEBI" id="CHEBI:30616"/>
    </ligand>
</feature>
<evidence type="ECO:0000256" key="2">
    <source>
        <dbReference type="ARBA" id="ARBA00022741"/>
    </source>
</evidence>
<dbReference type="OrthoDB" id="9801938at2"/>
<evidence type="ECO:0000256" key="3">
    <source>
        <dbReference type="ARBA" id="ARBA00022840"/>
    </source>
</evidence>
<protein>
    <recommendedName>
        <fullName evidence="5">5-formyltetrahydrofolate cyclo-ligase</fullName>
        <ecNumber evidence="5">6.3.3.2</ecNumber>
    </recommendedName>
</protein>
<reference evidence="6 7" key="1">
    <citation type="submission" date="2018-11" db="EMBL/GenBank/DDBJ databases">
        <title>Genome sequencing and assembly of Anaerosphaera sp. nov., GS7-6-2.</title>
        <authorList>
            <person name="Rettenmaier R."/>
            <person name="Liebl W."/>
            <person name="Zverlov V."/>
        </authorList>
    </citation>
    <scope>NUCLEOTIDE SEQUENCE [LARGE SCALE GENOMIC DNA]</scope>
    <source>
        <strain evidence="6 7">GS7-6-2</strain>
    </source>
</reference>
<feature type="binding site" evidence="4">
    <location>
        <position position="54"/>
    </location>
    <ligand>
        <name>substrate</name>
    </ligand>
</feature>
<dbReference type="GO" id="GO:0046872">
    <property type="term" value="F:metal ion binding"/>
    <property type="evidence" value="ECO:0007669"/>
    <property type="project" value="UniProtKB-KW"/>
</dbReference>
<dbReference type="Proteomes" id="UP000288812">
    <property type="component" value="Unassembled WGS sequence"/>
</dbReference>
<dbReference type="AlphaFoldDB" id="A0A437S890"/>
<dbReference type="InterPro" id="IPR024185">
    <property type="entry name" value="FTHF_cligase-like_sf"/>
</dbReference>
<comment type="similarity">
    <text evidence="1 5">Belongs to the 5-formyltetrahydrofolate cyclo-ligase family.</text>
</comment>
<accession>A0A437S890</accession>
<evidence type="ECO:0000313" key="7">
    <source>
        <dbReference type="Proteomes" id="UP000288812"/>
    </source>
</evidence>
<dbReference type="PANTHER" id="PTHR23407">
    <property type="entry name" value="ATPASE INHIBITOR/5-FORMYLTETRAHYDROFOLATE CYCLO-LIGASE"/>
    <property type="match status" value="1"/>
</dbReference>
<dbReference type="NCBIfam" id="TIGR02727">
    <property type="entry name" value="MTHFS_bact"/>
    <property type="match status" value="1"/>
</dbReference>
<dbReference type="PIRSF" id="PIRSF006806">
    <property type="entry name" value="FTHF_cligase"/>
    <property type="match status" value="1"/>
</dbReference>
<dbReference type="EMBL" id="RLIH01000004">
    <property type="protein sequence ID" value="RVU55124.1"/>
    <property type="molecule type" value="Genomic_DNA"/>
</dbReference>
<dbReference type="Pfam" id="PF01812">
    <property type="entry name" value="5-FTHF_cyc-lig"/>
    <property type="match status" value="1"/>
</dbReference>
<keyword evidence="6" id="KW-0436">Ligase</keyword>
<keyword evidence="7" id="KW-1185">Reference proteome</keyword>
<evidence type="ECO:0000256" key="1">
    <source>
        <dbReference type="ARBA" id="ARBA00010638"/>
    </source>
</evidence>
<keyword evidence="3 4" id="KW-0067">ATP-binding</keyword>
<dbReference type="SUPFAM" id="SSF100950">
    <property type="entry name" value="NagB/RpiA/CoA transferase-like"/>
    <property type="match status" value="1"/>
</dbReference>
<gene>
    <name evidence="6" type="ORF">EF514_04335</name>
</gene>
<organism evidence="6 7">
    <name type="scientific">Anaerosphaera multitolerans</name>
    <dbReference type="NCBI Taxonomy" id="2487351"/>
    <lineage>
        <taxon>Bacteria</taxon>
        <taxon>Bacillati</taxon>
        <taxon>Bacillota</taxon>
        <taxon>Tissierellia</taxon>
        <taxon>Tissierellales</taxon>
        <taxon>Peptoniphilaceae</taxon>
        <taxon>Anaerosphaera</taxon>
    </lineage>
</organism>
<keyword evidence="2 4" id="KW-0547">Nucleotide-binding</keyword>
<dbReference type="GO" id="GO:0035999">
    <property type="term" value="P:tetrahydrofolate interconversion"/>
    <property type="evidence" value="ECO:0007669"/>
    <property type="project" value="TreeGrafter"/>
</dbReference>
<dbReference type="InterPro" id="IPR002698">
    <property type="entry name" value="FTHF_cligase"/>
</dbReference>